<evidence type="ECO:0000256" key="3">
    <source>
        <dbReference type="ARBA" id="ARBA00010136"/>
    </source>
</evidence>
<dbReference type="InterPro" id="IPR016024">
    <property type="entry name" value="ARM-type_fold"/>
</dbReference>
<evidence type="ECO:0000256" key="4">
    <source>
        <dbReference type="ARBA" id="ARBA00012564"/>
    </source>
</evidence>
<feature type="signal peptide" evidence="12">
    <location>
        <begin position="1"/>
        <end position="18"/>
    </location>
</feature>
<dbReference type="AlphaFoldDB" id="A0AAE3LLX7"/>
<dbReference type="Proteomes" id="UP001209317">
    <property type="component" value="Unassembled WGS sequence"/>
</dbReference>
<keyword evidence="9" id="KW-0378">Hydrolase</keyword>
<dbReference type="InterPro" id="IPR027268">
    <property type="entry name" value="Peptidase_M4/M1_CTD_sf"/>
</dbReference>
<keyword evidence="6" id="KW-0031">Aminopeptidase</keyword>
<dbReference type="GO" id="GO:0016285">
    <property type="term" value="F:alanyl aminopeptidase activity"/>
    <property type="evidence" value="ECO:0007669"/>
    <property type="project" value="UniProtKB-EC"/>
</dbReference>
<evidence type="ECO:0000313" key="15">
    <source>
        <dbReference type="EMBL" id="MCU7693191.1"/>
    </source>
</evidence>
<dbReference type="GO" id="GO:0042277">
    <property type="term" value="F:peptide binding"/>
    <property type="evidence" value="ECO:0007669"/>
    <property type="project" value="TreeGrafter"/>
</dbReference>
<dbReference type="GO" id="GO:0008270">
    <property type="term" value="F:zinc ion binding"/>
    <property type="evidence" value="ECO:0007669"/>
    <property type="project" value="InterPro"/>
</dbReference>
<name>A0AAE3LLX7_9BACT</name>
<dbReference type="Pfam" id="PF13646">
    <property type="entry name" value="HEAT_2"/>
    <property type="match status" value="1"/>
</dbReference>
<accession>A0AAE3LLX7</accession>
<evidence type="ECO:0000256" key="1">
    <source>
        <dbReference type="ARBA" id="ARBA00000098"/>
    </source>
</evidence>
<dbReference type="PANTHER" id="PTHR11533">
    <property type="entry name" value="PROTEASE M1 ZINC METALLOPROTEASE"/>
    <property type="match status" value="1"/>
</dbReference>
<dbReference type="PANTHER" id="PTHR11533:SF174">
    <property type="entry name" value="PUROMYCIN-SENSITIVE AMINOPEPTIDASE-RELATED"/>
    <property type="match status" value="1"/>
</dbReference>
<keyword evidence="16" id="KW-1185">Reference proteome</keyword>
<dbReference type="PRINTS" id="PR00756">
    <property type="entry name" value="ALADIPTASE"/>
</dbReference>
<dbReference type="Pfam" id="PF17900">
    <property type="entry name" value="Peptidase_M1_N"/>
    <property type="match status" value="1"/>
</dbReference>
<dbReference type="CDD" id="cd09603">
    <property type="entry name" value="M1_APN_like"/>
    <property type="match status" value="1"/>
</dbReference>
<comment type="similarity">
    <text evidence="3">Belongs to the peptidase M1 family.</text>
</comment>
<evidence type="ECO:0000256" key="8">
    <source>
        <dbReference type="ARBA" id="ARBA00022723"/>
    </source>
</evidence>
<evidence type="ECO:0000256" key="2">
    <source>
        <dbReference type="ARBA" id="ARBA00001947"/>
    </source>
</evidence>
<dbReference type="SUPFAM" id="SSF55486">
    <property type="entry name" value="Metalloproteases ('zincins'), catalytic domain"/>
    <property type="match status" value="1"/>
</dbReference>
<keyword evidence="12" id="KW-0732">Signal</keyword>
<dbReference type="Gene3D" id="1.10.390.10">
    <property type="entry name" value="Neutral Protease Domain 2"/>
    <property type="match status" value="1"/>
</dbReference>
<protein>
    <recommendedName>
        <fullName evidence="5">Aminopeptidase N</fullName>
        <ecNumber evidence="4">3.4.11.2</ecNumber>
    </recommendedName>
</protein>
<sequence>MRKLLSVAFLLFIFSANAQLEDIREDIIVTSSSDTSWKQQYRESPEKINALVHTKLDLKFDYSKSYVIGKAWLTLKPYFYPTDSLTLDAKGMDIQEVSLFANGKDTPLKYAYDKKQLRISLGRTYKNDQTYTIAIKYIAKPDELPKGGGSSAITDDKGLYFINPKGEDKNKPTQIWTQGETEHNSAWFPTIDKPNQKTTQEITLTVPGKYVTLSNGLMTASKKNTDGTRTDTWKMDLPHAPYLVFIGVGDFAVIKDKYKNIPVDYYVEKEYAPYAKQIFGLTPEMMAFFSKKTGVEYPWPKYAQMVGRDFVSGAMENTTATLHRESAQQNARELVDGNVWEDVIAHELFHHWFGNYVTAESWSNLTMNESFANYSEYLWREYKYGKESADAHLHEDFQGYLMGGNFRKNLVRFHYSNNEDMFDAVSYNKGGNILHMLRHLIGDDAFFTSLNRLLVKHKFGSVEAHDLRLAIEEVTGKDMNWFFNQWYYGNGHPQLDISYAYQPNTVTVTIEQKQKNAPVFRLPLDIDIHEPGKKTRHRVWMDKARQAFTFPVTQKPQLVNVDAEKILVATSNDQKTLEQYIYQYKNAGNFQDRREAVEYALNNIRQAGALDFLVNSGMTDPSYVIRKYILYSIDPKMLNEAAYAKIENMARTDKHRPTRAAAIDILSYTRNPKYEPVFLANVNDSSYSVSGAALQALSMVNKEKAISLLPELKKDAKGKLKVAIDRLDMLNRTEADFDEVFNDYKEMRNMSDKAEYTFDFMAYMLSLTDADKFKSALDEVLKFTETIAGNYPSYKEAVYNFLKEMAKQKLIKKASAPDPAAIQQQIDYIHSKIK</sequence>
<organism evidence="15 16">
    <name type="scientific">Haoranjiania flava</name>
    <dbReference type="NCBI Taxonomy" id="1856322"/>
    <lineage>
        <taxon>Bacteria</taxon>
        <taxon>Pseudomonadati</taxon>
        <taxon>Bacteroidota</taxon>
        <taxon>Chitinophagia</taxon>
        <taxon>Chitinophagales</taxon>
        <taxon>Chitinophagaceae</taxon>
        <taxon>Haoranjiania</taxon>
    </lineage>
</organism>
<keyword evidence="11" id="KW-0482">Metalloprotease</keyword>
<proteinExistence type="inferred from homology"/>
<evidence type="ECO:0000256" key="6">
    <source>
        <dbReference type="ARBA" id="ARBA00022438"/>
    </source>
</evidence>
<evidence type="ECO:0000256" key="12">
    <source>
        <dbReference type="SAM" id="SignalP"/>
    </source>
</evidence>
<dbReference type="SUPFAM" id="SSF48371">
    <property type="entry name" value="ARM repeat"/>
    <property type="match status" value="1"/>
</dbReference>
<dbReference type="EMBL" id="JAOTPL010000001">
    <property type="protein sequence ID" value="MCU7693191.1"/>
    <property type="molecule type" value="Genomic_DNA"/>
</dbReference>
<evidence type="ECO:0000256" key="5">
    <source>
        <dbReference type="ARBA" id="ARBA00015611"/>
    </source>
</evidence>
<keyword evidence="10" id="KW-0862">Zinc</keyword>
<comment type="caution">
    <text evidence="15">The sequence shown here is derived from an EMBL/GenBank/DDBJ whole genome shotgun (WGS) entry which is preliminary data.</text>
</comment>
<evidence type="ECO:0000313" key="16">
    <source>
        <dbReference type="Proteomes" id="UP001209317"/>
    </source>
</evidence>
<dbReference type="GO" id="GO:0006508">
    <property type="term" value="P:proteolysis"/>
    <property type="evidence" value="ECO:0007669"/>
    <property type="project" value="UniProtKB-KW"/>
</dbReference>
<dbReference type="GO" id="GO:0043171">
    <property type="term" value="P:peptide catabolic process"/>
    <property type="evidence" value="ECO:0007669"/>
    <property type="project" value="TreeGrafter"/>
</dbReference>
<keyword evidence="8" id="KW-0479">Metal-binding</keyword>
<feature type="chain" id="PRO_5042272449" description="Aminopeptidase N" evidence="12">
    <location>
        <begin position="19"/>
        <end position="834"/>
    </location>
</feature>
<dbReference type="GO" id="GO:0005615">
    <property type="term" value="C:extracellular space"/>
    <property type="evidence" value="ECO:0007669"/>
    <property type="project" value="TreeGrafter"/>
</dbReference>
<dbReference type="InterPro" id="IPR042097">
    <property type="entry name" value="Aminopeptidase_N-like_N_sf"/>
</dbReference>
<evidence type="ECO:0000259" key="14">
    <source>
        <dbReference type="Pfam" id="PF17900"/>
    </source>
</evidence>
<dbReference type="InterPro" id="IPR001930">
    <property type="entry name" value="Peptidase_M1"/>
</dbReference>
<evidence type="ECO:0000256" key="9">
    <source>
        <dbReference type="ARBA" id="ARBA00022801"/>
    </source>
</evidence>
<reference evidence="15" key="1">
    <citation type="submission" date="2022-10" db="EMBL/GenBank/DDBJ databases">
        <authorList>
            <person name="Kim H.S."/>
            <person name="Kim J.-S."/>
            <person name="Suh M.K."/>
            <person name="Eom M.K."/>
            <person name="Lee J.-S."/>
        </authorList>
    </citation>
    <scope>NUCLEOTIDE SEQUENCE</scope>
    <source>
        <strain evidence="15">LIP-5</strain>
    </source>
</reference>
<dbReference type="InterPro" id="IPR014782">
    <property type="entry name" value="Peptidase_M1_dom"/>
</dbReference>
<evidence type="ECO:0000256" key="11">
    <source>
        <dbReference type="ARBA" id="ARBA00023049"/>
    </source>
</evidence>
<evidence type="ECO:0000256" key="10">
    <source>
        <dbReference type="ARBA" id="ARBA00022833"/>
    </source>
</evidence>
<dbReference type="GO" id="GO:0005737">
    <property type="term" value="C:cytoplasm"/>
    <property type="evidence" value="ECO:0007669"/>
    <property type="project" value="TreeGrafter"/>
</dbReference>
<keyword evidence="7" id="KW-0645">Protease</keyword>
<evidence type="ECO:0000256" key="7">
    <source>
        <dbReference type="ARBA" id="ARBA00022670"/>
    </source>
</evidence>
<dbReference type="InterPro" id="IPR045357">
    <property type="entry name" value="Aminopeptidase_N-like_N"/>
</dbReference>
<dbReference type="SUPFAM" id="SSF63737">
    <property type="entry name" value="Leukotriene A4 hydrolase N-terminal domain"/>
    <property type="match status" value="1"/>
</dbReference>
<dbReference type="InterPro" id="IPR011989">
    <property type="entry name" value="ARM-like"/>
</dbReference>
<dbReference type="GO" id="GO:0070006">
    <property type="term" value="F:metalloaminopeptidase activity"/>
    <property type="evidence" value="ECO:0007669"/>
    <property type="project" value="TreeGrafter"/>
</dbReference>
<comment type="catalytic activity">
    <reaction evidence="1">
        <text>Release of an N-terminal amino acid, Xaa-|-Yaa- from a peptide, amide or arylamide. Xaa is preferably Ala, but may be most amino acids including Pro (slow action). When a terminal hydrophobic residue is followed by a prolyl residue, the two may be released as an intact Xaa-Pro dipeptide.</text>
        <dbReference type="EC" id="3.4.11.2"/>
    </reaction>
</comment>
<gene>
    <name evidence="15" type="ORF">OD355_01530</name>
</gene>
<dbReference type="InterPro" id="IPR050344">
    <property type="entry name" value="Peptidase_M1_aminopeptidases"/>
</dbReference>
<feature type="domain" description="Aminopeptidase N-like N-terminal" evidence="14">
    <location>
        <begin position="53"/>
        <end position="243"/>
    </location>
</feature>
<feature type="domain" description="Peptidase M1 membrane alanine aminopeptidase" evidence="13">
    <location>
        <begin position="281"/>
        <end position="486"/>
    </location>
</feature>
<dbReference type="Gene3D" id="1.25.10.10">
    <property type="entry name" value="Leucine-rich Repeat Variant"/>
    <property type="match status" value="1"/>
</dbReference>
<dbReference type="EC" id="3.4.11.2" evidence="4"/>
<dbReference type="RefSeq" id="WP_263036679.1">
    <property type="nucleotide sequence ID" value="NZ_JAOTPL010000001.1"/>
</dbReference>
<evidence type="ECO:0000259" key="13">
    <source>
        <dbReference type="Pfam" id="PF01433"/>
    </source>
</evidence>
<dbReference type="Gene3D" id="2.60.40.1730">
    <property type="entry name" value="tricorn interacting facor f3 domain"/>
    <property type="match status" value="1"/>
</dbReference>
<comment type="cofactor">
    <cofactor evidence="2">
        <name>Zn(2+)</name>
        <dbReference type="ChEBI" id="CHEBI:29105"/>
    </cofactor>
</comment>
<dbReference type="GO" id="GO:0016020">
    <property type="term" value="C:membrane"/>
    <property type="evidence" value="ECO:0007669"/>
    <property type="project" value="TreeGrafter"/>
</dbReference>
<dbReference type="Pfam" id="PF01433">
    <property type="entry name" value="Peptidase_M1"/>
    <property type="match status" value="1"/>
</dbReference>